<keyword evidence="2" id="KW-0539">Nucleus</keyword>
<evidence type="ECO:0000256" key="2">
    <source>
        <dbReference type="ARBA" id="ARBA00023242"/>
    </source>
</evidence>
<feature type="domain" description="Chromo" evidence="4">
    <location>
        <begin position="4"/>
        <end position="57"/>
    </location>
</feature>
<feature type="region of interest" description="Disordered" evidence="3">
    <location>
        <begin position="76"/>
        <end position="102"/>
    </location>
</feature>
<feature type="compositionally biased region" description="Basic residues" evidence="3">
    <location>
        <begin position="77"/>
        <end position="88"/>
    </location>
</feature>
<dbReference type="InterPro" id="IPR023779">
    <property type="entry name" value="Chromodomain_CS"/>
</dbReference>
<organism evidence="5 6">
    <name type="scientific">Strigomonas culicis</name>
    <dbReference type="NCBI Taxonomy" id="28005"/>
    <lineage>
        <taxon>Eukaryota</taxon>
        <taxon>Discoba</taxon>
        <taxon>Euglenozoa</taxon>
        <taxon>Kinetoplastea</taxon>
        <taxon>Metakinetoplastina</taxon>
        <taxon>Trypanosomatida</taxon>
        <taxon>Trypanosomatidae</taxon>
        <taxon>Strigomonadinae</taxon>
        <taxon>Strigomonas</taxon>
    </lineage>
</organism>
<dbReference type="SMART" id="SM00298">
    <property type="entry name" value="CHROMO"/>
    <property type="match status" value="1"/>
</dbReference>
<reference evidence="5 6" key="1">
    <citation type="journal article" date="2013" name="PLoS ONE">
        <title>Predicting the Proteins of Angomonas deanei, Strigomonas culicis and Their Respective Endosymbionts Reveals New Aspects of the Trypanosomatidae Family.</title>
        <authorList>
            <person name="Motta M.C."/>
            <person name="Martins A.C."/>
            <person name="de Souza S.S."/>
            <person name="Catta-Preta C.M."/>
            <person name="Silva R."/>
            <person name="Klein C.C."/>
            <person name="de Almeida L.G."/>
            <person name="de Lima Cunha O."/>
            <person name="Ciapina L.P."/>
            <person name="Brocchi M."/>
            <person name="Colabardini A.C."/>
            <person name="de Araujo Lima B."/>
            <person name="Machado C.R."/>
            <person name="de Almeida Soares C.M."/>
            <person name="Probst C.M."/>
            <person name="de Menezes C.B."/>
            <person name="Thompson C.E."/>
            <person name="Bartholomeu D.C."/>
            <person name="Gradia D.F."/>
            <person name="Pavoni D.P."/>
            <person name="Grisard E.C."/>
            <person name="Fantinatti-Garboggini F."/>
            <person name="Marchini F.K."/>
            <person name="Rodrigues-Luiz G.F."/>
            <person name="Wagner G."/>
            <person name="Goldman G.H."/>
            <person name="Fietto J.L."/>
            <person name="Elias M.C."/>
            <person name="Goldman M.H."/>
            <person name="Sagot M.F."/>
            <person name="Pereira M."/>
            <person name="Stoco P.H."/>
            <person name="de Mendonca-Neto R.P."/>
            <person name="Teixeira S.M."/>
            <person name="Maciel T.E."/>
            <person name="de Oliveira Mendes T.A."/>
            <person name="Urmenyi T.P."/>
            <person name="de Souza W."/>
            <person name="Schenkman S."/>
            <person name="de Vasconcelos A.T."/>
        </authorList>
    </citation>
    <scope>NUCLEOTIDE SEQUENCE [LARGE SCALE GENOMIC DNA]</scope>
</reference>
<sequence length="319" mass="34992">MDYYKVQDIIDRRVDPFTGAVEYLVRWEGYADADNTWEPRQLLVECCADMVQSIDQQCMEKTDGVLARWRQCTPRFAPKRGSSRKAKRPRGDTEVSAPPPTETLMGVLVRDGATRAAAVMLGELILTEGASRATKVRRRKAKINTSETATLCRPAVQLAKQWQASCADAVLREAAGLTATPAVGHFALQHPDAGVADGDASAARHIKILGIAPADACVSGQPYVCPSTFVPWLGVEATERLVQQSVAGRPWLAQRAQDLVAPQCDMVVRFCDTSHVSPTTEGTEDVEVLAMPLTVFREAYPQLLIDYLLNNSMIMECSR</sequence>
<evidence type="ECO:0000256" key="1">
    <source>
        <dbReference type="ARBA" id="ARBA00004123"/>
    </source>
</evidence>
<proteinExistence type="predicted"/>
<evidence type="ECO:0000313" key="5">
    <source>
        <dbReference type="EMBL" id="EPY28551.1"/>
    </source>
</evidence>
<accession>S9VMY8</accession>
<dbReference type="CDD" id="cd00024">
    <property type="entry name" value="CD_CSD"/>
    <property type="match status" value="1"/>
</dbReference>
<protein>
    <recommendedName>
        <fullName evidence="4">Chromo domain-containing protein</fullName>
    </recommendedName>
</protein>
<dbReference type="InterPro" id="IPR016197">
    <property type="entry name" value="Chromo-like_dom_sf"/>
</dbReference>
<comment type="caution">
    <text evidence="5">The sequence shown here is derived from an EMBL/GenBank/DDBJ whole genome shotgun (WGS) entry which is preliminary data.</text>
</comment>
<dbReference type="InterPro" id="IPR000953">
    <property type="entry name" value="Chromo/chromo_shadow_dom"/>
</dbReference>
<dbReference type="OrthoDB" id="273092at2759"/>
<dbReference type="Gene3D" id="2.40.50.40">
    <property type="match status" value="1"/>
</dbReference>
<dbReference type="PROSITE" id="PS50013">
    <property type="entry name" value="CHROMO_2"/>
    <property type="match status" value="1"/>
</dbReference>
<dbReference type="AlphaFoldDB" id="S9VMY8"/>
<dbReference type="Pfam" id="PF00385">
    <property type="entry name" value="Chromo"/>
    <property type="match status" value="1"/>
</dbReference>
<evidence type="ECO:0000259" key="4">
    <source>
        <dbReference type="PROSITE" id="PS50013"/>
    </source>
</evidence>
<dbReference type="PANTHER" id="PTHR22812">
    <property type="entry name" value="CHROMOBOX PROTEIN"/>
    <property type="match status" value="1"/>
</dbReference>
<dbReference type="SUPFAM" id="SSF54160">
    <property type="entry name" value="Chromo domain-like"/>
    <property type="match status" value="1"/>
</dbReference>
<dbReference type="InterPro" id="IPR051219">
    <property type="entry name" value="Heterochromatin_chromo-domain"/>
</dbReference>
<evidence type="ECO:0000256" key="3">
    <source>
        <dbReference type="SAM" id="MobiDB-lite"/>
    </source>
</evidence>
<dbReference type="InterPro" id="IPR023780">
    <property type="entry name" value="Chromo_domain"/>
</dbReference>
<dbReference type="Proteomes" id="UP000015354">
    <property type="component" value="Unassembled WGS sequence"/>
</dbReference>
<dbReference type="PROSITE" id="PS00598">
    <property type="entry name" value="CHROMO_1"/>
    <property type="match status" value="1"/>
</dbReference>
<gene>
    <name evidence="5" type="ORF">STCU_05029</name>
</gene>
<dbReference type="GO" id="GO:0005634">
    <property type="term" value="C:nucleus"/>
    <property type="evidence" value="ECO:0007669"/>
    <property type="project" value="UniProtKB-SubCell"/>
</dbReference>
<comment type="subcellular location">
    <subcellularLocation>
        <location evidence="1">Nucleus</location>
    </subcellularLocation>
</comment>
<keyword evidence="6" id="KW-1185">Reference proteome</keyword>
<dbReference type="EMBL" id="ATMH01005029">
    <property type="protein sequence ID" value="EPY28551.1"/>
    <property type="molecule type" value="Genomic_DNA"/>
</dbReference>
<evidence type="ECO:0000313" key="6">
    <source>
        <dbReference type="Proteomes" id="UP000015354"/>
    </source>
</evidence>
<name>S9VMY8_9TRYP</name>